<evidence type="ECO:0000313" key="2">
    <source>
        <dbReference type="EMBL" id="MBA4708385.1"/>
    </source>
</evidence>
<evidence type="ECO:0000313" key="3">
    <source>
        <dbReference type="Proteomes" id="UP000545606"/>
    </source>
</evidence>
<evidence type="ECO:0000256" key="1">
    <source>
        <dbReference type="SAM" id="SignalP"/>
    </source>
</evidence>
<sequence>MTFLTALFRTVIDNAKTMTHLKKTIAGSLLLSLGMLCSTAQAAVSLLSVSDSVSATVGSISTSLQNSSKAIGKIAEGDYKVVAVAQANQPGKTQLTLVPLAAATEPFNLFVAQADVKRAGVETGQIVHAQKQAYGLAFARADNKQPFALLLDQAWQSDVQPKVVS</sequence>
<keyword evidence="3" id="KW-1185">Reference proteome</keyword>
<name>A0A838YBI2_9NEIS</name>
<reference evidence="2 3" key="1">
    <citation type="submission" date="2020-07" db="EMBL/GenBank/DDBJ databases">
        <title>Draft genome sequence of violacein-producing bacteria and related species.</title>
        <authorList>
            <person name="Wilson H.S."/>
            <person name="De Leon M.E."/>
        </authorList>
    </citation>
    <scope>NUCLEOTIDE SEQUENCE [LARGE SCALE GENOMIC DNA]</scope>
    <source>
        <strain evidence="2 3">HSC-21Su07</strain>
    </source>
</reference>
<accession>A0A838YBI2</accession>
<keyword evidence="1" id="KW-0732">Signal</keyword>
<dbReference type="EMBL" id="JACERN010000023">
    <property type="protein sequence ID" value="MBA4708385.1"/>
    <property type="molecule type" value="Genomic_DNA"/>
</dbReference>
<feature type="chain" id="PRO_5032515994" evidence="1">
    <location>
        <begin position="43"/>
        <end position="165"/>
    </location>
</feature>
<dbReference type="Proteomes" id="UP000545606">
    <property type="component" value="Unassembled WGS sequence"/>
</dbReference>
<protein>
    <submittedName>
        <fullName evidence="2">Uncharacterized protein</fullName>
    </submittedName>
</protein>
<feature type="signal peptide" evidence="1">
    <location>
        <begin position="1"/>
        <end position="42"/>
    </location>
</feature>
<dbReference type="AlphaFoldDB" id="A0A838YBI2"/>
<proteinExistence type="predicted"/>
<gene>
    <name evidence="2" type="ORF">H2Z84_08305</name>
</gene>
<dbReference type="RefSeq" id="WP_181835561.1">
    <property type="nucleotide sequence ID" value="NZ_JACERN010000023.1"/>
</dbReference>
<comment type="caution">
    <text evidence="2">The sequence shown here is derived from an EMBL/GenBank/DDBJ whole genome shotgun (WGS) entry which is preliminary data.</text>
</comment>
<organism evidence="2 3">
    <name type="scientific">Aquitalea aquatica</name>
    <dbReference type="NCBI Taxonomy" id="3044273"/>
    <lineage>
        <taxon>Bacteria</taxon>
        <taxon>Pseudomonadati</taxon>
        <taxon>Pseudomonadota</taxon>
        <taxon>Betaproteobacteria</taxon>
        <taxon>Neisseriales</taxon>
        <taxon>Chromobacteriaceae</taxon>
        <taxon>Aquitalea</taxon>
    </lineage>
</organism>